<evidence type="ECO:0000256" key="1">
    <source>
        <dbReference type="ARBA" id="ARBA00005254"/>
    </source>
</evidence>
<dbReference type="RefSeq" id="WP_153651608.1">
    <property type="nucleotide sequence ID" value="NZ_CP045737.1"/>
</dbReference>
<dbReference type="GO" id="GO:0016853">
    <property type="term" value="F:isomerase activity"/>
    <property type="evidence" value="ECO:0007669"/>
    <property type="project" value="UniProtKB-KW"/>
</dbReference>
<dbReference type="InterPro" id="IPR029045">
    <property type="entry name" value="ClpP/crotonase-like_dom_sf"/>
</dbReference>
<dbReference type="AlphaFoldDB" id="A0A5Q2MH20"/>
<dbReference type="PANTHER" id="PTHR11941">
    <property type="entry name" value="ENOYL-COA HYDRATASE-RELATED"/>
    <property type="match status" value="1"/>
</dbReference>
<dbReference type="Proteomes" id="UP000392064">
    <property type="component" value="Chromosome"/>
</dbReference>
<dbReference type="GO" id="GO:0016829">
    <property type="term" value="F:lyase activity"/>
    <property type="evidence" value="ECO:0007669"/>
    <property type="project" value="UniProtKB-KW"/>
</dbReference>
<dbReference type="EMBL" id="CP045737">
    <property type="protein sequence ID" value="QGG40336.1"/>
    <property type="molecule type" value="Genomic_DNA"/>
</dbReference>
<keyword evidence="2" id="KW-0443">Lipid metabolism</keyword>
<name>A0A5Q2MH20_9ACTN</name>
<organism evidence="5 6">
    <name type="scientific">Aeromicrobium yanjiei</name>
    <dbReference type="NCBI Taxonomy" id="2662028"/>
    <lineage>
        <taxon>Bacteria</taxon>
        <taxon>Bacillati</taxon>
        <taxon>Actinomycetota</taxon>
        <taxon>Actinomycetes</taxon>
        <taxon>Propionibacteriales</taxon>
        <taxon>Nocardioidaceae</taxon>
        <taxon>Aeromicrobium</taxon>
    </lineage>
</organism>
<dbReference type="InterPro" id="IPR001753">
    <property type="entry name" value="Enoyl-CoA_hydra/iso"/>
</dbReference>
<evidence type="ECO:0000313" key="5">
    <source>
        <dbReference type="EMBL" id="QGG40336.1"/>
    </source>
</evidence>
<keyword evidence="3" id="KW-0456">Lyase</keyword>
<dbReference type="GO" id="GO:0006635">
    <property type="term" value="P:fatty acid beta-oxidation"/>
    <property type="evidence" value="ECO:0007669"/>
    <property type="project" value="TreeGrafter"/>
</dbReference>
<dbReference type="Pfam" id="PF00378">
    <property type="entry name" value="ECH_1"/>
    <property type="match status" value="1"/>
</dbReference>
<dbReference type="SUPFAM" id="SSF52096">
    <property type="entry name" value="ClpP/crotonase"/>
    <property type="match status" value="1"/>
</dbReference>
<dbReference type="Gene3D" id="3.90.226.10">
    <property type="entry name" value="2-enoyl-CoA Hydratase, Chain A, domain 1"/>
    <property type="match status" value="1"/>
</dbReference>
<gene>
    <name evidence="5" type="ORF">GEV26_02530</name>
</gene>
<dbReference type="KEGG" id="aef:GEV26_02530"/>
<evidence type="ECO:0000313" key="6">
    <source>
        <dbReference type="Proteomes" id="UP000392064"/>
    </source>
</evidence>
<sequence>MTATPAGLQIDVAHGVAWVRLDRPERMNAMDTALQHLLVEVFCQLDVDDAVRVIVLGTTSARAFSVGVDLKEDHTPVDGRRPIVDPMRHAYRNVFETVLESHKPTIAALQGWVVGAGLELAMACDMRIAATSAAFRMPESRVGMGANFGSQMLPRLVSRAHAFDIMYRAETFDAARAADIGFVSQVCSATELDAVVDRIATTIATRAPLTLRRFKAMVTHGAALPIPAALRIDPGTSPYTSDDRLEGAAAFTEGRDPQWSGR</sequence>
<dbReference type="CDD" id="cd06558">
    <property type="entry name" value="crotonase-like"/>
    <property type="match status" value="1"/>
</dbReference>
<evidence type="ECO:0000256" key="2">
    <source>
        <dbReference type="ARBA" id="ARBA00023098"/>
    </source>
</evidence>
<dbReference type="PROSITE" id="PS00166">
    <property type="entry name" value="ENOYL_COA_HYDRATASE"/>
    <property type="match status" value="1"/>
</dbReference>
<dbReference type="InterPro" id="IPR018376">
    <property type="entry name" value="Enoyl-CoA_hyd/isom_CS"/>
</dbReference>
<protein>
    <submittedName>
        <fullName evidence="5">Enoyl-CoA hydratase/isomerase family protein</fullName>
    </submittedName>
</protein>
<keyword evidence="5" id="KW-0413">Isomerase</keyword>
<comment type="similarity">
    <text evidence="1 4">Belongs to the enoyl-CoA hydratase/isomerase family.</text>
</comment>
<accession>A0A5Q2MH20</accession>
<evidence type="ECO:0000256" key="4">
    <source>
        <dbReference type="RuleBase" id="RU003707"/>
    </source>
</evidence>
<proteinExistence type="inferred from homology"/>
<reference evidence="5 6" key="1">
    <citation type="submission" date="2019-11" db="EMBL/GenBank/DDBJ databases">
        <authorList>
            <person name="Li J."/>
        </authorList>
    </citation>
    <scope>NUCLEOTIDE SEQUENCE [LARGE SCALE GENOMIC DNA]</scope>
    <source>
        <strain evidence="5 6">MF47</strain>
    </source>
</reference>
<evidence type="ECO:0000256" key="3">
    <source>
        <dbReference type="ARBA" id="ARBA00023239"/>
    </source>
</evidence>
<dbReference type="PANTHER" id="PTHR11941:SF169">
    <property type="entry name" value="(7AS)-7A-METHYL-1,5-DIOXO-2,3,5,6,7,7A-HEXAHYDRO-1H-INDENE-CARBOXYL-COA HYDROLASE"/>
    <property type="match status" value="1"/>
</dbReference>
<keyword evidence="6" id="KW-1185">Reference proteome</keyword>